<sequence>MTTQLLAAALTPHAVLDFWFNDNGQPAPSSVLGKRWFAGGTVVDAAIAERFGWAVDQAVANGLKDWESAPRERLALIVLLDQFTRNLYRGTVKAFMGDHRARRLATTGWVHGEFDDFSWIERVATLMPFEHSENLDDQRFCVAQMERISATVTESERAFADGFVNAARQHHDIVAEFGRFPHRNPVMGRANTAAEDAFMHDGPRFGQ</sequence>
<dbReference type="EMBL" id="CP045871">
    <property type="protein sequence ID" value="QGG79866.1"/>
    <property type="molecule type" value="Genomic_DNA"/>
</dbReference>
<reference evidence="1 2" key="1">
    <citation type="submission" date="2019-11" db="EMBL/GenBank/DDBJ databases">
        <authorList>
            <person name="Khan S.A."/>
            <person name="Jeon C.O."/>
            <person name="Chun B.H."/>
        </authorList>
    </citation>
    <scope>NUCLEOTIDE SEQUENCE [LARGE SCALE GENOMIC DNA]</scope>
    <source>
        <strain evidence="1 2">IMCC 1097</strain>
    </source>
</reference>
<dbReference type="AlphaFoldDB" id="A0A5Q2QCW5"/>
<dbReference type="InterPro" id="IPR011990">
    <property type="entry name" value="TPR-like_helical_dom_sf"/>
</dbReference>
<protein>
    <submittedName>
        <fullName evidence="1">DUF924 family protein</fullName>
    </submittedName>
</protein>
<accession>A0A5Q2QCW5</accession>
<evidence type="ECO:0000313" key="2">
    <source>
        <dbReference type="Proteomes" id="UP000388235"/>
    </source>
</evidence>
<dbReference type="Gene3D" id="1.25.40.10">
    <property type="entry name" value="Tetratricopeptide repeat domain"/>
    <property type="match status" value="1"/>
</dbReference>
<dbReference type="SUPFAM" id="SSF48452">
    <property type="entry name" value="TPR-like"/>
    <property type="match status" value="1"/>
</dbReference>
<keyword evidence="2" id="KW-1185">Reference proteome</keyword>
<organism evidence="1 2">
    <name type="scientific">Litorivicinus lipolyticus</name>
    <dbReference type="NCBI Taxonomy" id="418701"/>
    <lineage>
        <taxon>Bacteria</taxon>
        <taxon>Pseudomonadati</taxon>
        <taxon>Pseudomonadota</taxon>
        <taxon>Gammaproteobacteria</taxon>
        <taxon>Oceanospirillales</taxon>
        <taxon>Litorivicinaceae</taxon>
        <taxon>Litorivicinus</taxon>
    </lineage>
</organism>
<gene>
    <name evidence="1" type="ORF">GH975_04455</name>
</gene>
<dbReference type="InterPro" id="IPR010323">
    <property type="entry name" value="DUF924"/>
</dbReference>
<evidence type="ECO:0000313" key="1">
    <source>
        <dbReference type="EMBL" id="QGG79866.1"/>
    </source>
</evidence>
<dbReference type="OrthoDB" id="7593450at2"/>
<dbReference type="RefSeq" id="WP_153713370.1">
    <property type="nucleotide sequence ID" value="NZ_CP045871.1"/>
</dbReference>
<dbReference type="KEGG" id="llp:GH975_04455"/>
<dbReference type="Gene3D" id="1.20.58.320">
    <property type="entry name" value="TPR-like"/>
    <property type="match status" value="1"/>
</dbReference>
<dbReference type="Proteomes" id="UP000388235">
    <property type="component" value="Chromosome"/>
</dbReference>
<proteinExistence type="predicted"/>
<dbReference type="Pfam" id="PF06041">
    <property type="entry name" value="DUF924"/>
    <property type="match status" value="1"/>
</dbReference>
<name>A0A5Q2QCW5_9GAMM</name>